<dbReference type="EMBL" id="ACJN02000001">
    <property type="protein sequence ID" value="EFI35620.1"/>
    <property type="molecule type" value="Genomic_DNA"/>
</dbReference>
<reference evidence="1" key="1">
    <citation type="submission" date="2010-05" db="EMBL/GenBank/DDBJ databases">
        <title>The draft genome of Desulfonatronospira thiodismutans ASO3-1.</title>
        <authorList>
            <consortium name="US DOE Joint Genome Institute (JGI-PGF)"/>
            <person name="Lucas S."/>
            <person name="Copeland A."/>
            <person name="Lapidus A."/>
            <person name="Cheng J.-F."/>
            <person name="Bruce D."/>
            <person name="Goodwin L."/>
            <person name="Pitluck S."/>
            <person name="Chertkov O."/>
            <person name="Brettin T."/>
            <person name="Detter J.C."/>
            <person name="Han C."/>
            <person name="Land M.L."/>
            <person name="Hauser L."/>
            <person name="Kyrpides N."/>
            <person name="Mikhailova N."/>
            <person name="Muyzer G."/>
            <person name="Woyke T."/>
        </authorList>
    </citation>
    <scope>NUCLEOTIDE SEQUENCE [LARGE SCALE GENOMIC DNA]</scope>
    <source>
        <strain evidence="1">ASO3-1</strain>
    </source>
</reference>
<organism evidence="1 2">
    <name type="scientific">Desulfonatronospira thiodismutans ASO3-1</name>
    <dbReference type="NCBI Taxonomy" id="555779"/>
    <lineage>
        <taxon>Bacteria</taxon>
        <taxon>Pseudomonadati</taxon>
        <taxon>Thermodesulfobacteriota</taxon>
        <taxon>Desulfovibrionia</taxon>
        <taxon>Desulfovibrionales</taxon>
        <taxon>Desulfonatronovibrionaceae</taxon>
        <taxon>Desulfonatronospira</taxon>
    </lineage>
</organism>
<proteinExistence type="predicted"/>
<dbReference type="Proteomes" id="UP000005496">
    <property type="component" value="Unassembled WGS sequence"/>
</dbReference>
<dbReference type="AlphaFoldDB" id="D6SLQ9"/>
<evidence type="ECO:0000313" key="2">
    <source>
        <dbReference type="Proteomes" id="UP000005496"/>
    </source>
</evidence>
<protein>
    <submittedName>
        <fullName evidence="1">Uncharacterized protein</fullName>
    </submittedName>
</protein>
<gene>
    <name evidence="1" type="ORF">Dthio_PD3049</name>
</gene>
<comment type="caution">
    <text evidence="1">The sequence shown here is derived from an EMBL/GenBank/DDBJ whole genome shotgun (WGS) entry which is preliminary data.</text>
</comment>
<evidence type="ECO:0000313" key="1">
    <source>
        <dbReference type="EMBL" id="EFI35620.1"/>
    </source>
</evidence>
<accession>D6SLQ9</accession>
<keyword evidence="2" id="KW-1185">Reference proteome</keyword>
<sequence length="161" mass="17859">MHHPFVAVDDDQRQEKSVNIHFSRPVHVVHDSLGNGRVAGKFHGQAGPELVVASAMLHTVKFTHIVQQSRSLNRPGINLHSLLQGQGADFSGNKGYQDAVIYDMLGKVVKFQVMKAFLPGGHFPPGVYWVRNWLESINHCLYCGPWGFWLSACLQSALICG</sequence>
<name>D6SLQ9_9BACT</name>